<organism evidence="7 8">
    <name type="scientific">Glycine soja</name>
    <name type="common">Wild soybean</name>
    <dbReference type="NCBI Taxonomy" id="3848"/>
    <lineage>
        <taxon>Eukaryota</taxon>
        <taxon>Viridiplantae</taxon>
        <taxon>Streptophyta</taxon>
        <taxon>Embryophyta</taxon>
        <taxon>Tracheophyta</taxon>
        <taxon>Spermatophyta</taxon>
        <taxon>Magnoliopsida</taxon>
        <taxon>eudicotyledons</taxon>
        <taxon>Gunneridae</taxon>
        <taxon>Pentapetalae</taxon>
        <taxon>rosids</taxon>
        <taxon>fabids</taxon>
        <taxon>Fabales</taxon>
        <taxon>Fabaceae</taxon>
        <taxon>Papilionoideae</taxon>
        <taxon>50 kb inversion clade</taxon>
        <taxon>NPAAA clade</taxon>
        <taxon>indigoferoid/millettioid clade</taxon>
        <taxon>Phaseoleae</taxon>
        <taxon>Glycine</taxon>
        <taxon>Glycine subgen. Soja</taxon>
    </lineage>
</organism>
<accession>A0A445J6B8</accession>
<dbReference type="GO" id="GO:0060320">
    <property type="term" value="P:rejection of self pollen"/>
    <property type="evidence" value="ECO:0007669"/>
    <property type="project" value="UniProtKB-KW"/>
</dbReference>
<evidence type="ECO:0000256" key="2">
    <source>
        <dbReference type="ARBA" id="ARBA00005581"/>
    </source>
</evidence>
<keyword evidence="8" id="KW-1185">Reference proteome</keyword>
<dbReference type="AlphaFoldDB" id="A0A445J6B8"/>
<evidence type="ECO:0000256" key="1">
    <source>
        <dbReference type="ARBA" id="ARBA00004613"/>
    </source>
</evidence>
<dbReference type="PANTHER" id="PTHR31232">
    <property type="match status" value="1"/>
</dbReference>
<keyword evidence="5" id="KW-0732">Signal</keyword>
<comment type="subcellular location">
    <subcellularLocation>
        <location evidence="1 6">Secreted</location>
    </subcellularLocation>
</comment>
<comment type="similarity">
    <text evidence="2 6">Belongs to the plant self-incompatibility (S1) protein family.</text>
</comment>
<evidence type="ECO:0000313" key="8">
    <source>
        <dbReference type="Proteomes" id="UP000289340"/>
    </source>
</evidence>
<sequence>MGNTKNTTVTNSLEGGSDLTLHCKSGDNDLGVQVLHPNASFEFDIFDADRDPGRCPDKICIWAIKEDGPCLLSSPKK</sequence>
<evidence type="ECO:0000256" key="5">
    <source>
        <dbReference type="ARBA" id="ARBA00022729"/>
    </source>
</evidence>
<name>A0A445J6B8_GLYSO</name>
<evidence type="ECO:0000256" key="4">
    <source>
        <dbReference type="ARBA" id="ARBA00022525"/>
    </source>
</evidence>
<evidence type="ECO:0000313" key="7">
    <source>
        <dbReference type="EMBL" id="RZB93934.1"/>
    </source>
</evidence>
<keyword evidence="4 6" id="KW-0964">Secreted</keyword>
<keyword evidence="3 6" id="KW-0713">Self-incompatibility</keyword>
<evidence type="ECO:0000256" key="3">
    <source>
        <dbReference type="ARBA" id="ARBA00022471"/>
    </source>
</evidence>
<comment type="caution">
    <text evidence="7">The sequence shown here is derived from an EMBL/GenBank/DDBJ whole genome shotgun (WGS) entry which is preliminary data.</text>
</comment>
<dbReference type="Proteomes" id="UP000289340">
    <property type="component" value="Chromosome 9"/>
</dbReference>
<reference evidence="7 8" key="1">
    <citation type="submission" date="2018-09" db="EMBL/GenBank/DDBJ databases">
        <title>A high-quality reference genome of wild soybean provides a powerful tool to mine soybean genomes.</title>
        <authorList>
            <person name="Xie M."/>
            <person name="Chung C.Y.L."/>
            <person name="Li M.-W."/>
            <person name="Wong F.-L."/>
            <person name="Chan T.-F."/>
            <person name="Lam H.-M."/>
        </authorList>
    </citation>
    <scope>NUCLEOTIDE SEQUENCE [LARGE SCALE GENOMIC DNA]</scope>
    <source>
        <strain evidence="8">cv. W05</strain>
        <tissue evidence="7">Hypocotyl of etiolated seedlings</tissue>
    </source>
</reference>
<dbReference type="Pfam" id="PF05938">
    <property type="entry name" value="Self-incomp_S1"/>
    <property type="match status" value="1"/>
</dbReference>
<protein>
    <recommendedName>
        <fullName evidence="6">S-protein homolog</fullName>
    </recommendedName>
</protein>
<dbReference type="PANTHER" id="PTHR31232:SF149">
    <property type="entry name" value="S-PROTEIN HOMOLOG"/>
    <property type="match status" value="1"/>
</dbReference>
<evidence type="ECO:0000256" key="6">
    <source>
        <dbReference type="RuleBase" id="RU367044"/>
    </source>
</evidence>
<dbReference type="GO" id="GO:0005576">
    <property type="term" value="C:extracellular region"/>
    <property type="evidence" value="ECO:0007669"/>
    <property type="project" value="UniProtKB-SubCell"/>
</dbReference>
<dbReference type="EMBL" id="QZWG01000009">
    <property type="protein sequence ID" value="RZB93934.1"/>
    <property type="molecule type" value="Genomic_DNA"/>
</dbReference>
<proteinExistence type="inferred from homology"/>
<dbReference type="InterPro" id="IPR010264">
    <property type="entry name" value="Self-incomp_S1"/>
</dbReference>
<gene>
    <name evidence="7" type="ORF">D0Y65_025301</name>
</gene>